<evidence type="ECO:0000313" key="6">
    <source>
        <dbReference type="EMBL" id="PIO41814.1"/>
    </source>
</evidence>
<feature type="domain" description="GntR C-terminal" evidence="5">
    <location>
        <begin position="157"/>
        <end position="285"/>
    </location>
</feature>
<protein>
    <submittedName>
        <fullName evidence="6">Transcriptional regulator</fullName>
    </submittedName>
</protein>
<keyword evidence="7" id="KW-1185">Reference proteome</keyword>
<dbReference type="Gene3D" id="1.10.10.10">
    <property type="entry name" value="Winged helix-like DNA-binding domain superfamily/Winged helix DNA-binding domain"/>
    <property type="match status" value="2"/>
</dbReference>
<evidence type="ECO:0000259" key="5">
    <source>
        <dbReference type="SMART" id="SM00895"/>
    </source>
</evidence>
<dbReference type="KEGG" id="pht:BLM14_20430"/>
<dbReference type="OrthoDB" id="9799812at2"/>
<dbReference type="InterPro" id="IPR036388">
    <property type="entry name" value="WH-like_DNA-bd_sf"/>
</dbReference>
<evidence type="ECO:0000256" key="2">
    <source>
        <dbReference type="ARBA" id="ARBA00023125"/>
    </source>
</evidence>
<feature type="domain" description="HTH gntR-type" evidence="4">
    <location>
        <begin position="89"/>
        <end position="147"/>
    </location>
</feature>
<dbReference type="Proteomes" id="UP000232163">
    <property type="component" value="Unassembled WGS sequence"/>
</dbReference>
<dbReference type="InterPro" id="IPR011711">
    <property type="entry name" value="GntR_C"/>
</dbReference>
<keyword evidence="1" id="KW-0805">Transcription regulation</keyword>
<evidence type="ECO:0000256" key="3">
    <source>
        <dbReference type="ARBA" id="ARBA00023163"/>
    </source>
</evidence>
<organism evidence="6 7">
    <name type="scientific">Phyllobacterium zundukense</name>
    <dbReference type="NCBI Taxonomy" id="1867719"/>
    <lineage>
        <taxon>Bacteria</taxon>
        <taxon>Pseudomonadati</taxon>
        <taxon>Pseudomonadota</taxon>
        <taxon>Alphaproteobacteria</taxon>
        <taxon>Hyphomicrobiales</taxon>
        <taxon>Phyllobacteriaceae</taxon>
        <taxon>Phyllobacterium</taxon>
    </lineage>
</organism>
<dbReference type="SUPFAM" id="SSF46785">
    <property type="entry name" value="Winged helix' DNA-binding domain"/>
    <property type="match status" value="2"/>
</dbReference>
<dbReference type="SMART" id="SM00345">
    <property type="entry name" value="HTH_GNTR"/>
    <property type="match status" value="2"/>
</dbReference>
<keyword evidence="2" id="KW-0238">DNA-binding</keyword>
<dbReference type="InterPro" id="IPR000524">
    <property type="entry name" value="Tscrpt_reg_HTH_GntR"/>
</dbReference>
<proteinExistence type="predicted"/>
<evidence type="ECO:0000256" key="1">
    <source>
        <dbReference type="ARBA" id="ARBA00023015"/>
    </source>
</evidence>
<reference evidence="6 7" key="1">
    <citation type="journal article" date="2017" name="Int J Environ Stud">
        <title>Does the Miocene-Pliocene relict legume Oxytropis triphylla form nitrogen-fixing nodules with a combination of bacterial strains?</title>
        <authorList>
            <person name="Safronova V."/>
            <person name="Belimov A."/>
            <person name="Sazanova A."/>
            <person name="Kuznetsova I."/>
            <person name="Popova J."/>
            <person name="Andronov E."/>
            <person name="Verkhozina A."/>
            <person name="Tikhonovich I."/>
        </authorList>
    </citation>
    <scope>NUCLEOTIDE SEQUENCE [LARGE SCALE GENOMIC DNA]</scope>
    <source>
        <strain evidence="6 7">Tri-38</strain>
    </source>
</reference>
<sequence>MARTDERFRATFNAVLDECSALKPGDLLASELALAAQFDVSRTVIRSILERLDMIGVVQWRGRQKALMRTPRPDEWLTVNASQVSPEELERQFLYWILRFDVPPGTPLNVAELARQFRVSVHGLQEFLASLSRFGLVKRRPKNGWELVGFTSDFAIELSDFRMMIELNAISQLIALPDGHQIWHRIEELDEAHRALAVAIDERFHDFSLLDERFHLAIGSITRNRFVAEFQKVISLIFHYHYQWDKKDERERNAAAIDEHLRLIAALKSRDETAALAAARDHLRTSKQTLLSSLRIHALS</sequence>
<evidence type="ECO:0000259" key="4">
    <source>
        <dbReference type="SMART" id="SM00345"/>
    </source>
</evidence>
<feature type="domain" description="HTH gntR-type" evidence="4">
    <location>
        <begin position="11"/>
        <end position="68"/>
    </location>
</feature>
<keyword evidence="3" id="KW-0804">Transcription</keyword>
<name>A0A2N9VQP6_9HYPH</name>
<accession>A0A2N9VQP6</accession>
<dbReference type="InterPro" id="IPR008920">
    <property type="entry name" value="TF_FadR/GntR_C"/>
</dbReference>
<dbReference type="SUPFAM" id="SSF48008">
    <property type="entry name" value="GntR ligand-binding domain-like"/>
    <property type="match status" value="1"/>
</dbReference>
<dbReference type="PANTHER" id="PTHR43537:SF51">
    <property type="entry name" value="HTH-TYPE TRANSCRIPTIONAL REGULATOR LGOR-RELATED"/>
    <property type="match status" value="1"/>
</dbReference>
<comment type="caution">
    <text evidence="6">The sequence shown here is derived from an EMBL/GenBank/DDBJ whole genome shotgun (WGS) entry which is preliminary data.</text>
</comment>
<dbReference type="Gene3D" id="1.20.120.530">
    <property type="entry name" value="GntR ligand-binding domain-like"/>
    <property type="match status" value="1"/>
</dbReference>
<dbReference type="InterPro" id="IPR036390">
    <property type="entry name" value="WH_DNA-bd_sf"/>
</dbReference>
<dbReference type="Pfam" id="PF00392">
    <property type="entry name" value="GntR"/>
    <property type="match status" value="2"/>
</dbReference>
<evidence type="ECO:0000313" key="7">
    <source>
        <dbReference type="Proteomes" id="UP000232163"/>
    </source>
</evidence>
<dbReference type="GO" id="GO:0003677">
    <property type="term" value="F:DNA binding"/>
    <property type="evidence" value="ECO:0007669"/>
    <property type="project" value="UniProtKB-KW"/>
</dbReference>
<gene>
    <name evidence="6" type="ORF">B5P45_26735</name>
</gene>
<dbReference type="EMBL" id="MZMT01000055">
    <property type="protein sequence ID" value="PIO41814.1"/>
    <property type="molecule type" value="Genomic_DNA"/>
</dbReference>
<dbReference type="PANTHER" id="PTHR43537">
    <property type="entry name" value="TRANSCRIPTIONAL REGULATOR, GNTR FAMILY"/>
    <property type="match status" value="1"/>
</dbReference>
<dbReference type="GO" id="GO:0003700">
    <property type="term" value="F:DNA-binding transcription factor activity"/>
    <property type="evidence" value="ECO:0007669"/>
    <property type="project" value="InterPro"/>
</dbReference>
<dbReference type="Pfam" id="PF07729">
    <property type="entry name" value="FCD"/>
    <property type="match status" value="1"/>
</dbReference>
<dbReference type="AlphaFoldDB" id="A0A2N9VQP6"/>
<dbReference type="SMART" id="SM00895">
    <property type="entry name" value="FCD"/>
    <property type="match status" value="1"/>
</dbReference>